<keyword evidence="2" id="KW-0472">Membrane</keyword>
<protein>
    <recommendedName>
        <fullName evidence="3">DUF8017 domain-containing protein</fullName>
    </recommendedName>
</protein>
<dbReference type="EMBL" id="MASU01000013">
    <property type="protein sequence ID" value="PXY24315.1"/>
    <property type="molecule type" value="Genomic_DNA"/>
</dbReference>
<evidence type="ECO:0000313" key="4">
    <source>
        <dbReference type="EMBL" id="PXY24315.1"/>
    </source>
</evidence>
<evidence type="ECO:0000256" key="2">
    <source>
        <dbReference type="SAM" id="Phobius"/>
    </source>
</evidence>
<feature type="region of interest" description="Disordered" evidence="1">
    <location>
        <begin position="88"/>
        <end position="110"/>
    </location>
</feature>
<keyword evidence="2" id="KW-0812">Transmembrane</keyword>
<dbReference type="RefSeq" id="WP_110342383.1">
    <property type="nucleotide sequence ID" value="NZ_JBHVKT010000018.1"/>
</dbReference>
<feature type="transmembrane region" description="Helical" evidence="2">
    <location>
        <begin position="66"/>
        <end position="86"/>
    </location>
</feature>
<organism evidence="4 5">
    <name type="scientific">Prauserella flavalba</name>
    <dbReference type="NCBI Taxonomy" id="1477506"/>
    <lineage>
        <taxon>Bacteria</taxon>
        <taxon>Bacillati</taxon>
        <taxon>Actinomycetota</taxon>
        <taxon>Actinomycetes</taxon>
        <taxon>Pseudonocardiales</taxon>
        <taxon>Pseudonocardiaceae</taxon>
        <taxon>Prauserella</taxon>
    </lineage>
</organism>
<dbReference type="Pfam" id="PF26056">
    <property type="entry name" value="DUF8017"/>
    <property type="match status" value="1"/>
</dbReference>
<proteinExistence type="predicted"/>
<feature type="region of interest" description="Disordered" evidence="1">
    <location>
        <begin position="28"/>
        <end position="61"/>
    </location>
</feature>
<comment type="caution">
    <text evidence="4">The sequence shown here is derived from an EMBL/GenBank/DDBJ whole genome shotgun (WGS) entry which is preliminary data.</text>
</comment>
<name>A0A318LKR7_9PSEU</name>
<gene>
    <name evidence="4" type="ORF">BA062_29280</name>
</gene>
<dbReference type="AlphaFoldDB" id="A0A318LKR7"/>
<accession>A0A318LKR7</accession>
<evidence type="ECO:0000259" key="3">
    <source>
        <dbReference type="Pfam" id="PF26056"/>
    </source>
</evidence>
<sequence>MGWWRRKPDDLSARYGYEDRAALKGIGGYEPADAADATPEFVRSAPQAPPPPEPPKPRPKRKKAPFAVVLLLTLVGGVISLARGIAGNLEDDDASSPAPPVTEAAPYTPEPDVIVPPVVEGWQSVAGGDGAYAYDVPPSWTPEPSVIHGWEADDVRPGITLAASAFTGGEVCDHRDRGGAGVTPVDSADPASAARETAELLAGHAYSEEGGPAPALAAGAPEQATVSFGGDATQPASITVVEVTTEGGDCLPDRALVAAIAVEPAGGTGRIPVLVTYADQDYAGAPTRDELLRILHSLRSVPEEDRTTVPATPTS</sequence>
<dbReference type="Proteomes" id="UP000247892">
    <property type="component" value="Unassembled WGS sequence"/>
</dbReference>
<feature type="domain" description="DUF8017" evidence="3">
    <location>
        <begin position="115"/>
        <end position="302"/>
    </location>
</feature>
<evidence type="ECO:0000256" key="1">
    <source>
        <dbReference type="SAM" id="MobiDB-lite"/>
    </source>
</evidence>
<keyword evidence="5" id="KW-1185">Reference proteome</keyword>
<dbReference type="OrthoDB" id="3629423at2"/>
<keyword evidence="2" id="KW-1133">Transmembrane helix</keyword>
<dbReference type="InterPro" id="IPR058330">
    <property type="entry name" value="DUF8017"/>
</dbReference>
<reference evidence="4 5" key="1">
    <citation type="submission" date="2016-07" db="EMBL/GenBank/DDBJ databases">
        <title>Draft genome sequence of Prauserella sp. YIM 121212, isolated from alkaline soil.</title>
        <authorList>
            <person name="Ruckert C."/>
            <person name="Albersmeier A."/>
            <person name="Jiang C.-L."/>
            <person name="Jiang Y."/>
            <person name="Kalinowski J."/>
            <person name="Schneider O."/>
            <person name="Winkler A."/>
            <person name="Zotchev S.B."/>
        </authorList>
    </citation>
    <scope>NUCLEOTIDE SEQUENCE [LARGE SCALE GENOMIC DNA]</scope>
    <source>
        <strain evidence="4 5">YIM 121212</strain>
    </source>
</reference>
<evidence type="ECO:0000313" key="5">
    <source>
        <dbReference type="Proteomes" id="UP000247892"/>
    </source>
</evidence>